<name>I3E147_BACMT</name>
<organism evidence="1 2">
    <name type="scientific">Bacillus methanolicus PB1</name>
    <dbReference type="NCBI Taxonomy" id="997296"/>
    <lineage>
        <taxon>Bacteria</taxon>
        <taxon>Bacillati</taxon>
        <taxon>Bacillota</taxon>
        <taxon>Bacilli</taxon>
        <taxon>Bacillales</taxon>
        <taxon>Bacillaceae</taxon>
        <taxon>Bacillus</taxon>
    </lineage>
</organism>
<gene>
    <name evidence="1" type="ORF">PB1_07652</name>
</gene>
<accession>I3E147</accession>
<evidence type="ECO:0000313" key="1">
    <source>
        <dbReference type="EMBL" id="EIJ80218.1"/>
    </source>
</evidence>
<dbReference type="Proteomes" id="UP000010523">
    <property type="component" value="Unassembled WGS sequence"/>
</dbReference>
<dbReference type="EMBL" id="AFEU01000002">
    <property type="protein sequence ID" value="EIJ80218.1"/>
    <property type="molecule type" value="Genomic_DNA"/>
</dbReference>
<dbReference type="PATRIC" id="fig|997296.3.peg.1626"/>
<dbReference type="AlphaFoldDB" id="I3E147"/>
<protein>
    <submittedName>
        <fullName evidence="1">Uncharacterized protein</fullName>
    </submittedName>
</protein>
<comment type="caution">
    <text evidence="1">The sequence shown here is derived from an EMBL/GenBank/DDBJ whole genome shotgun (WGS) entry which is preliminary data.</text>
</comment>
<sequence length="34" mass="3967">MVGKIVREGDVYFRCHEIKEIGKLDMEKTMPSLI</sequence>
<proteinExistence type="predicted"/>
<reference evidence="1 2" key="1">
    <citation type="journal article" date="2012" name="Appl. Environ. Microbiol.">
        <title>Genome Sequence of Thermotolerant Bacillus methanolicus: Features and Regulation Related to Methylotrophy and Production of L-Lysine and L-Glutamate from Methanol.</title>
        <authorList>
            <person name="Heggeset T.M."/>
            <person name="Krog A."/>
            <person name="Balzer S."/>
            <person name="Wentzel A."/>
            <person name="Ellingsen T.E."/>
            <person name="Brautaset T."/>
        </authorList>
    </citation>
    <scope>NUCLEOTIDE SEQUENCE [LARGE SCALE GENOMIC DNA]</scope>
    <source>
        <strain evidence="1 2">PB1</strain>
    </source>
</reference>
<keyword evidence="2" id="KW-1185">Reference proteome</keyword>
<evidence type="ECO:0000313" key="2">
    <source>
        <dbReference type="Proteomes" id="UP000010523"/>
    </source>
</evidence>